<dbReference type="RefSeq" id="WP_184450839.1">
    <property type="nucleotide sequence ID" value="NZ_CP022521.1"/>
</dbReference>
<evidence type="ECO:0000256" key="1">
    <source>
        <dbReference type="SAM" id="MobiDB-lite"/>
    </source>
</evidence>
<dbReference type="AlphaFoldDB" id="A0A221W2J0"/>
<feature type="region of interest" description="Disordered" evidence="1">
    <location>
        <begin position="79"/>
        <end position="138"/>
    </location>
</feature>
<dbReference type="EMBL" id="CP022521">
    <property type="protein sequence ID" value="ASO19913.1"/>
    <property type="molecule type" value="Genomic_DNA"/>
</dbReference>
<protein>
    <submittedName>
        <fullName evidence="2">Uncharacterized protein</fullName>
    </submittedName>
</protein>
<name>A0A221W2J0_9PSEU</name>
<proteinExistence type="predicted"/>
<dbReference type="KEGG" id="ahg:AHOG_11350"/>
<sequence>MSRLFWFGAGIAAGIAVSRRMNEVARQATPVGIAANVGDALRELAGALGTFGAEVRAGMNERERELADVVEMRSGITAPADPARSWVPGQGVPGFTRPVRTIRPTPGTLHRRGEIAPGPAPAPDQPRPVRGRARRAGG</sequence>
<keyword evidence="3" id="KW-1185">Reference proteome</keyword>
<feature type="compositionally biased region" description="Basic residues" evidence="1">
    <location>
        <begin position="129"/>
        <end position="138"/>
    </location>
</feature>
<evidence type="ECO:0000313" key="3">
    <source>
        <dbReference type="Proteomes" id="UP000204221"/>
    </source>
</evidence>
<gene>
    <name evidence="2" type="ORF">AHOG_11350</name>
</gene>
<evidence type="ECO:0000313" key="2">
    <source>
        <dbReference type="EMBL" id="ASO19913.1"/>
    </source>
</evidence>
<accession>A0A221W2J0</accession>
<reference evidence="2 3" key="1">
    <citation type="submission" date="2017-07" db="EMBL/GenBank/DDBJ databases">
        <title>Complete genome sequence of Actinoalloteichus hoggarensis DSM 45943, type strain of Actinoalloteichus hoggarensis.</title>
        <authorList>
            <person name="Ruckert C."/>
            <person name="Nouioui I."/>
            <person name="Willmese J."/>
            <person name="van Wezel G."/>
            <person name="Klenk H.-P."/>
            <person name="Kalinowski J."/>
            <person name="Zotchev S.B."/>
        </authorList>
    </citation>
    <scope>NUCLEOTIDE SEQUENCE [LARGE SCALE GENOMIC DNA]</scope>
    <source>
        <strain evidence="2 3">DSM 45943</strain>
    </source>
</reference>
<dbReference type="Proteomes" id="UP000204221">
    <property type="component" value="Chromosome"/>
</dbReference>
<organism evidence="2 3">
    <name type="scientific">Actinoalloteichus hoggarensis</name>
    <dbReference type="NCBI Taxonomy" id="1470176"/>
    <lineage>
        <taxon>Bacteria</taxon>
        <taxon>Bacillati</taxon>
        <taxon>Actinomycetota</taxon>
        <taxon>Actinomycetes</taxon>
        <taxon>Pseudonocardiales</taxon>
        <taxon>Pseudonocardiaceae</taxon>
        <taxon>Actinoalloteichus</taxon>
    </lineage>
</organism>